<evidence type="ECO:0000313" key="2">
    <source>
        <dbReference type="Proteomes" id="UP000246171"/>
    </source>
</evidence>
<proteinExistence type="predicted"/>
<name>A0A317UMP3_ASPEC</name>
<organism evidence="1 2">
    <name type="scientific">Aspergillus eucalypticola (strain CBS 122712 / IBT 29274)</name>
    <dbReference type="NCBI Taxonomy" id="1448314"/>
    <lineage>
        <taxon>Eukaryota</taxon>
        <taxon>Fungi</taxon>
        <taxon>Dikarya</taxon>
        <taxon>Ascomycota</taxon>
        <taxon>Pezizomycotina</taxon>
        <taxon>Eurotiomycetes</taxon>
        <taxon>Eurotiomycetidae</taxon>
        <taxon>Eurotiales</taxon>
        <taxon>Aspergillaceae</taxon>
        <taxon>Aspergillus</taxon>
        <taxon>Aspergillus subgen. Circumdati</taxon>
    </lineage>
</organism>
<dbReference type="Proteomes" id="UP000246171">
    <property type="component" value="Unassembled WGS sequence"/>
</dbReference>
<dbReference type="AlphaFoldDB" id="A0A317UMP3"/>
<gene>
    <name evidence="1" type="ORF">BO83DRAFT_190142</name>
</gene>
<reference evidence="1" key="1">
    <citation type="submission" date="2016-12" db="EMBL/GenBank/DDBJ databases">
        <title>The genomes of Aspergillus section Nigri reveals drivers in fungal speciation.</title>
        <authorList>
            <consortium name="DOE Joint Genome Institute"/>
            <person name="Vesth T.C."/>
            <person name="Nybo J."/>
            <person name="Theobald S."/>
            <person name="Brandl J."/>
            <person name="Frisvad J.C."/>
            <person name="Nielsen K.F."/>
            <person name="Lyhne E.K."/>
            <person name="Kogle M.E."/>
            <person name="Kuo A."/>
            <person name="Riley R."/>
            <person name="Clum A."/>
            <person name="Nolan M."/>
            <person name="Lipzen A."/>
            <person name="Salamov A."/>
            <person name="Henrissat B."/>
            <person name="Wiebenga A."/>
            <person name="De vries R.P."/>
            <person name="Grigoriev I.V."/>
            <person name="Mortensen U.H."/>
            <person name="Andersen M.R."/>
            <person name="Baker S.E."/>
        </authorList>
    </citation>
    <scope>NUCLEOTIDE SEQUENCE</scope>
    <source>
        <strain evidence="1">CBS 122712</strain>
    </source>
</reference>
<accession>A0A317UMP3</accession>
<dbReference type="VEuPathDB" id="FungiDB:BO83DRAFT_190142"/>
<evidence type="ECO:0000313" key="1">
    <source>
        <dbReference type="EMBL" id="PWY62418.1"/>
    </source>
</evidence>
<keyword evidence="2" id="KW-1185">Reference proteome</keyword>
<protein>
    <submittedName>
        <fullName evidence="1">Uncharacterized protein</fullName>
    </submittedName>
</protein>
<comment type="caution">
    <text evidence="1">The sequence shown here is derived from an EMBL/GenBank/DDBJ whole genome shotgun (WGS) entry which is preliminary data.</text>
</comment>
<dbReference type="EMBL" id="MSFU01000045">
    <property type="protein sequence ID" value="PWY62418.1"/>
    <property type="molecule type" value="Genomic_DNA"/>
</dbReference>
<dbReference type="RefSeq" id="XP_025382320.1">
    <property type="nucleotide sequence ID" value="XM_025526541.1"/>
</dbReference>
<sequence length="67" mass="7029">MSCGVVQGRLRVVEASWRDSVTRDNAIRSRKGATNEAAFGEEGDASQNCCGDANRSVGALGGGQRKD</sequence>
<dbReference type="GeneID" id="37048503"/>